<feature type="domain" description="HNH nuclease" evidence="2">
    <location>
        <begin position="82"/>
        <end position="118"/>
    </location>
</feature>
<proteinExistence type="predicted"/>
<dbReference type="Pfam" id="PF13392">
    <property type="entry name" value="HNH_3"/>
    <property type="match status" value="1"/>
</dbReference>
<name>A0A0F9MJM0_9ZZZZ</name>
<dbReference type="SUPFAM" id="SSF54060">
    <property type="entry name" value="His-Me finger endonucleases"/>
    <property type="match status" value="1"/>
</dbReference>
<comment type="caution">
    <text evidence="3">The sequence shown here is derived from an EMBL/GenBank/DDBJ whole genome shotgun (WGS) entry which is preliminary data.</text>
</comment>
<protein>
    <recommendedName>
        <fullName evidence="2">HNH nuclease domain-containing protein</fullName>
    </recommendedName>
</protein>
<dbReference type="AlphaFoldDB" id="A0A0F9MJM0"/>
<feature type="region of interest" description="Disordered" evidence="1">
    <location>
        <begin position="118"/>
        <end position="139"/>
    </location>
</feature>
<accession>A0A0F9MJM0</accession>
<feature type="compositionally biased region" description="Basic and acidic residues" evidence="1">
    <location>
        <begin position="118"/>
        <end position="130"/>
    </location>
</feature>
<organism evidence="3">
    <name type="scientific">marine sediment metagenome</name>
    <dbReference type="NCBI Taxonomy" id="412755"/>
    <lineage>
        <taxon>unclassified sequences</taxon>
        <taxon>metagenomes</taxon>
        <taxon>ecological metagenomes</taxon>
    </lineage>
</organism>
<gene>
    <name evidence="3" type="ORF">LCGC14_1066120</name>
</gene>
<dbReference type="Gene3D" id="3.90.75.20">
    <property type="match status" value="1"/>
</dbReference>
<evidence type="ECO:0000256" key="1">
    <source>
        <dbReference type="SAM" id="MobiDB-lite"/>
    </source>
</evidence>
<reference evidence="3" key="1">
    <citation type="journal article" date="2015" name="Nature">
        <title>Complex archaea that bridge the gap between prokaryotes and eukaryotes.</title>
        <authorList>
            <person name="Spang A."/>
            <person name="Saw J.H."/>
            <person name="Jorgensen S.L."/>
            <person name="Zaremba-Niedzwiedzka K."/>
            <person name="Martijn J."/>
            <person name="Lind A.E."/>
            <person name="van Eijk R."/>
            <person name="Schleper C."/>
            <person name="Guy L."/>
            <person name="Ettema T.J."/>
        </authorList>
    </citation>
    <scope>NUCLEOTIDE SEQUENCE</scope>
</reference>
<evidence type="ECO:0000259" key="2">
    <source>
        <dbReference type="Pfam" id="PF13392"/>
    </source>
</evidence>
<dbReference type="InterPro" id="IPR044925">
    <property type="entry name" value="His-Me_finger_sf"/>
</dbReference>
<dbReference type="InterPro" id="IPR003615">
    <property type="entry name" value="HNH_nuc"/>
</dbReference>
<sequence>MKTRKCLNCSKTIYKKQTTSLKDWNTQTKFCSIKCYWAHSLGSKHPKWKGGQFKTKKGYVYILVHGHPKANKFGYIPKANYIMEKHLGRYLKPSEVIHHINHKRDDNRIKNLKLFKDKSEHQRHHSENHFKKGHKPNKR</sequence>
<evidence type="ECO:0000313" key="3">
    <source>
        <dbReference type="EMBL" id="KKN07520.1"/>
    </source>
</evidence>
<dbReference type="EMBL" id="LAZR01004561">
    <property type="protein sequence ID" value="KKN07520.1"/>
    <property type="molecule type" value="Genomic_DNA"/>
</dbReference>